<name>A0ABD3XQF1_SINWO</name>
<dbReference type="Pfam" id="PF00186">
    <property type="entry name" value="DHFR_1"/>
    <property type="match status" value="1"/>
</dbReference>
<keyword evidence="5" id="KW-0560">Oxidoreductase</keyword>
<dbReference type="InterPro" id="IPR012259">
    <property type="entry name" value="DHFR"/>
</dbReference>
<evidence type="ECO:0000256" key="6">
    <source>
        <dbReference type="ARBA" id="ARBA00048873"/>
    </source>
</evidence>
<evidence type="ECO:0000256" key="2">
    <source>
        <dbReference type="ARBA" id="ARBA00012856"/>
    </source>
</evidence>
<dbReference type="AlphaFoldDB" id="A0ABD3XQF1"/>
<dbReference type="EC" id="1.5.1.3" evidence="2"/>
<keyword evidence="4" id="KW-0521">NADP</keyword>
<dbReference type="PRINTS" id="PR00070">
    <property type="entry name" value="DHFR"/>
</dbReference>
<accession>A0ABD3XQF1</accession>
<dbReference type="GO" id="GO:0004146">
    <property type="term" value="F:dihydrofolate reductase activity"/>
    <property type="evidence" value="ECO:0007669"/>
    <property type="project" value="UniProtKB-EC"/>
</dbReference>
<gene>
    <name evidence="8" type="ORF">ACJMK2_027164</name>
</gene>
<comment type="catalytic activity">
    <reaction evidence="6">
        <text>(6S)-5,6,7,8-tetrahydrofolate + NADP(+) = 7,8-dihydrofolate + NADPH + H(+)</text>
        <dbReference type="Rhea" id="RHEA:15009"/>
        <dbReference type="ChEBI" id="CHEBI:15378"/>
        <dbReference type="ChEBI" id="CHEBI:57451"/>
        <dbReference type="ChEBI" id="CHEBI:57453"/>
        <dbReference type="ChEBI" id="CHEBI:57783"/>
        <dbReference type="ChEBI" id="CHEBI:58349"/>
        <dbReference type="EC" id="1.5.1.3"/>
    </reaction>
</comment>
<keyword evidence="3" id="KW-0554">One-carbon metabolism</keyword>
<dbReference type="CDD" id="cd00209">
    <property type="entry name" value="DHFR"/>
    <property type="match status" value="1"/>
</dbReference>
<organism evidence="8 9">
    <name type="scientific">Sinanodonta woodiana</name>
    <name type="common">Chinese pond mussel</name>
    <name type="synonym">Anodonta woodiana</name>
    <dbReference type="NCBI Taxonomy" id="1069815"/>
    <lineage>
        <taxon>Eukaryota</taxon>
        <taxon>Metazoa</taxon>
        <taxon>Spiralia</taxon>
        <taxon>Lophotrochozoa</taxon>
        <taxon>Mollusca</taxon>
        <taxon>Bivalvia</taxon>
        <taxon>Autobranchia</taxon>
        <taxon>Heteroconchia</taxon>
        <taxon>Palaeoheterodonta</taxon>
        <taxon>Unionida</taxon>
        <taxon>Unionoidea</taxon>
        <taxon>Unionidae</taxon>
        <taxon>Unioninae</taxon>
        <taxon>Sinanodonta</taxon>
    </lineage>
</organism>
<protein>
    <recommendedName>
        <fullName evidence="2">dihydrofolate reductase</fullName>
        <ecNumber evidence="2">1.5.1.3</ecNumber>
    </recommendedName>
</protein>
<comment type="pathway">
    <text evidence="1">Cofactor biosynthesis; tetrahydrofolate biosynthesis; 5,6,7,8-tetrahydrofolate from 7,8-dihydrofolate: step 1/1.</text>
</comment>
<dbReference type="InterPro" id="IPR024072">
    <property type="entry name" value="DHFR-like_dom_sf"/>
</dbReference>
<dbReference type="PANTHER" id="PTHR48069:SF3">
    <property type="entry name" value="DIHYDROFOLATE REDUCTASE"/>
    <property type="match status" value="1"/>
</dbReference>
<dbReference type="EMBL" id="JBJQND010000002">
    <property type="protein sequence ID" value="KAL3887215.1"/>
    <property type="molecule type" value="Genomic_DNA"/>
</dbReference>
<dbReference type="PROSITE" id="PS51330">
    <property type="entry name" value="DHFR_2"/>
    <property type="match status" value="1"/>
</dbReference>
<evidence type="ECO:0000313" key="9">
    <source>
        <dbReference type="Proteomes" id="UP001634394"/>
    </source>
</evidence>
<evidence type="ECO:0000256" key="4">
    <source>
        <dbReference type="ARBA" id="ARBA00022857"/>
    </source>
</evidence>
<dbReference type="PANTHER" id="PTHR48069">
    <property type="entry name" value="DIHYDROFOLATE REDUCTASE"/>
    <property type="match status" value="1"/>
</dbReference>
<keyword evidence="9" id="KW-1185">Reference proteome</keyword>
<evidence type="ECO:0000256" key="5">
    <source>
        <dbReference type="ARBA" id="ARBA00023002"/>
    </source>
</evidence>
<dbReference type="SUPFAM" id="SSF53597">
    <property type="entry name" value="Dihydrofolate reductase-like"/>
    <property type="match status" value="1"/>
</dbReference>
<evidence type="ECO:0000256" key="1">
    <source>
        <dbReference type="ARBA" id="ARBA00004903"/>
    </source>
</evidence>
<feature type="domain" description="DHFR" evidence="7">
    <location>
        <begin position="15"/>
        <end position="196"/>
    </location>
</feature>
<reference evidence="8 9" key="1">
    <citation type="submission" date="2024-11" db="EMBL/GenBank/DDBJ databases">
        <title>Chromosome-level genome assembly of the freshwater bivalve Anodonta woodiana.</title>
        <authorList>
            <person name="Chen X."/>
        </authorList>
    </citation>
    <scope>NUCLEOTIDE SEQUENCE [LARGE SCALE GENOMIC DNA]</scope>
    <source>
        <strain evidence="8">MN2024</strain>
        <tissue evidence="8">Gills</tissue>
    </source>
</reference>
<evidence type="ECO:0000259" key="7">
    <source>
        <dbReference type="PROSITE" id="PS51330"/>
    </source>
</evidence>
<dbReference type="InterPro" id="IPR001796">
    <property type="entry name" value="DHFR_dom"/>
</dbReference>
<dbReference type="Proteomes" id="UP001634394">
    <property type="component" value="Unassembled WGS sequence"/>
</dbReference>
<sequence length="200" mass="23041">MSADNVKELGRKNITFDLMAAMSINRGIANKLKLPWPPIKKDFEYYVERVQRKSSNGKKCVNIRGRLTWECTPEVEKNNVYSIVISKSMKDSGLPQDPQIHKVCANIKEAIDYCSSPPFCDEIGPIWIMGGTKVYQEAISLPQCRYIFLTYIYKNFEADTFFPKFEEQFEEVSLDDVDGSMQEENGLIFQFKVYKKSSEA</sequence>
<dbReference type="GO" id="GO:0006730">
    <property type="term" value="P:one-carbon metabolic process"/>
    <property type="evidence" value="ECO:0007669"/>
    <property type="project" value="UniProtKB-KW"/>
</dbReference>
<evidence type="ECO:0000256" key="3">
    <source>
        <dbReference type="ARBA" id="ARBA00022563"/>
    </source>
</evidence>
<proteinExistence type="predicted"/>
<dbReference type="Gene3D" id="3.40.430.10">
    <property type="entry name" value="Dihydrofolate Reductase, subunit A"/>
    <property type="match status" value="1"/>
</dbReference>
<comment type="caution">
    <text evidence="8">The sequence shown here is derived from an EMBL/GenBank/DDBJ whole genome shotgun (WGS) entry which is preliminary data.</text>
</comment>
<evidence type="ECO:0000313" key="8">
    <source>
        <dbReference type="EMBL" id="KAL3887215.1"/>
    </source>
</evidence>